<reference evidence="1" key="1">
    <citation type="submission" date="2018-05" db="EMBL/GenBank/DDBJ databases">
        <authorList>
            <person name="Lanie J.A."/>
            <person name="Ng W.-L."/>
            <person name="Kazmierczak K.M."/>
            <person name="Andrzejewski T.M."/>
            <person name="Davidsen T.M."/>
            <person name="Wayne K.J."/>
            <person name="Tettelin H."/>
            <person name="Glass J.I."/>
            <person name="Rusch D."/>
            <person name="Podicherti R."/>
            <person name="Tsui H.-C.T."/>
            <person name="Winkler M.E."/>
        </authorList>
    </citation>
    <scope>NUCLEOTIDE SEQUENCE</scope>
</reference>
<proteinExistence type="predicted"/>
<name>A0A382NZS3_9ZZZZ</name>
<dbReference type="EMBL" id="UINC01103893">
    <property type="protein sequence ID" value="SVC66629.1"/>
    <property type="molecule type" value="Genomic_DNA"/>
</dbReference>
<evidence type="ECO:0000313" key="1">
    <source>
        <dbReference type="EMBL" id="SVC66629.1"/>
    </source>
</evidence>
<accession>A0A382NZS3</accession>
<dbReference type="AlphaFoldDB" id="A0A382NZS3"/>
<gene>
    <name evidence="1" type="ORF">METZ01_LOCUS319483</name>
</gene>
<sequence length="90" mass="10299">MSAYVRPPKGPIFANRRKVWRKTSRTFVIRVLLTVLILSVALKQGVISSHAFVKTTSETITDVANARSFDEGRSYPSEFREKFSYRNAVF</sequence>
<organism evidence="1">
    <name type="scientific">marine metagenome</name>
    <dbReference type="NCBI Taxonomy" id="408172"/>
    <lineage>
        <taxon>unclassified sequences</taxon>
        <taxon>metagenomes</taxon>
        <taxon>ecological metagenomes</taxon>
    </lineage>
</organism>
<protein>
    <submittedName>
        <fullName evidence="1">Uncharacterized protein</fullName>
    </submittedName>
</protein>